<evidence type="ECO:0000256" key="3">
    <source>
        <dbReference type="ARBA" id="ARBA00005842"/>
    </source>
</evidence>
<dbReference type="InterPro" id="IPR039657">
    <property type="entry name" value="Dimethylallyltransferase"/>
</dbReference>
<evidence type="ECO:0000313" key="15">
    <source>
        <dbReference type="Proteomes" id="UP000051249"/>
    </source>
</evidence>
<dbReference type="PANTHER" id="PTHR11088:SF60">
    <property type="entry name" value="TRNA DIMETHYLALLYLTRANSFERASE"/>
    <property type="match status" value="1"/>
</dbReference>
<evidence type="ECO:0000256" key="7">
    <source>
        <dbReference type="ARBA" id="ARBA00022840"/>
    </source>
</evidence>
<dbReference type="OrthoDB" id="9776390at2"/>
<comment type="caution">
    <text evidence="10">Lacks conserved residue(s) required for the propagation of feature annotation.</text>
</comment>
<comment type="subunit">
    <text evidence="10">Monomer.</text>
</comment>
<dbReference type="GO" id="GO:0005524">
    <property type="term" value="F:ATP binding"/>
    <property type="evidence" value="ECO:0007669"/>
    <property type="project" value="UniProtKB-UniRule"/>
</dbReference>
<comment type="function">
    <text evidence="2 10 12">Catalyzes the transfer of a dimethylallyl group onto the adenine at position 37 in tRNAs that read codons beginning with uridine, leading to the formation of N6-(dimethylallyl)adenosine (i(6)A).</text>
</comment>
<sequence length="303" mass="34939">MKQVLAIVGPTAVGKTGLSIKIAQKFNGEIISGDSMQVYQGLDIGTAKIRPEEMRGVKHHLIDNRTVQETFSVSEFKKSVDHLVEEITQRGKLPIIVGGTGFYLQAVLDNLNLGGSDDATNKNRLKWQDFAKQHTQEELWNELNKVDSKSATSIPVSNVRRVVRALEVFDNTGHPFSEQENGHPKYDSLVIGLNTDRGQLYKRINSRVDEMINEGLEEEARWLYRQVDVKQANKGIGYREWPEYFESQQTLQETIDQIKLDSRHYAKRQLTWFRNKMDVNWFDLIKDSESLKMVESQIEQWRK</sequence>
<dbReference type="EC" id="2.5.1.75" evidence="10"/>
<dbReference type="AlphaFoldDB" id="A0A0R2NHW5"/>
<comment type="cofactor">
    <cofactor evidence="1 10">
        <name>Mg(2+)</name>
        <dbReference type="ChEBI" id="CHEBI:18420"/>
    </cofactor>
</comment>
<evidence type="ECO:0000256" key="10">
    <source>
        <dbReference type="HAMAP-Rule" id="MF_00185"/>
    </source>
</evidence>
<keyword evidence="4 10" id="KW-0808">Transferase</keyword>
<protein>
    <recommendedName>
        <fullName evidence="10">tRNA dimethylallyltransferase</fullName>
        <ecNumber evidence="10">2.5.1.75</ecNumber>
    </recommendedName>
    <alternativeName>
        <fullName evidence="10">Dimethylallyl diphosphate:tRNA dimethylallyltransferase</fullName>
        <shortName evidence="10">DMAPP:tRNA dimethylallyltransferase</shortName>
        <shortName evidence="10">DMATase</shortName>
    </alternativeName>
    <alternativeName>
        <fullName evidence="10">Isopentenyl-diphosphate:tRNA isopentenyltransferase</fullName>
        <shortName evidence="10">IPP transferase</shortName>
        <shortName evidence="10">IPPT</shortName>
        <shortName evidence="10">IPTase</shortName>
    </alternativeName>
</protein>
<keyword evidence="5 10" id="KW-0819">tRNA processing</keyword>
<feature type="binding site" evidence="10">
    <location>
        <begin position="11"/>
        <end position="16"/>
    </location>
    <ligand>
        <name>substrate</name>
    </ligand>
</feature>
<evidence type="ECO:0000256" key="12">
    <source>
        <dbReference type="RuleBase" id="RU003784"/>
    </source>
</evidence>
<accession>A0A0R2NHW5</accession>
<dbReference type="Proteomes" id="UP000051249">
    <property type="component" value="Unassembled WGS sequence"/>
</dbReference>
<dbReference type="Gene3D" id="3.40.50.300">
    <property type="entry name" value="P-loop containing nucleotide triphosphate hydrolases"/>
    <property type="match status" value="1"/>
</dbReference>
<proteinExistence type="inferred from homology"/>
<dbReference type="RefSeq" id="WP_057799030.1">
    <property type="nucleotide sequence ID" value="NZ_BJZZ01000010.1"/>
</dbReference>
<dbReference type="PATRIC" id="fig|480391.4.peg.233"/>
<dbReference type="NCBIfam" id="TIGR00174">
    <property type="entry name" value="miaA"/>
    <property type="match status" value="1"/>
</dbReference>
<dbReference type="Pfam" id="PF01715">
    <property type="entry name" value="IPPT"/>
    <property type="match status" value="1"/>
</dbReference>
<dbReference type="GO" id="GO:0052381">
    <property type="term" value="F:tRNA dimethylallyltransferase activity"/>
    <property type="evidence" value="ECO:0007669"/>
    <property type="project" value="UniProtKB-UniRule"/>
</dbReference>
<comment type="similarity">
    <text evidence="3 10 13">Belongs to the IPP transferase family.</text>
</comment>
<keyword evidence="7 10" id="KW-0067">ATP-binding</keyword>
<evidence type="ECO:0000256" key="8">
    <source>
        <dbReference type="ARBA" id="ARBA00022842"/>
    </source>
</evidence>
<evidence type="ECO:0000256" key="6">
    <source>
        <dbReference type="ARBA" id="ARBA00022741"/>
    </source>
</evidence>
<dbReference type="EMBL" id="JQCQ01000011">
    <property type="protein sequence ID" value="KRO25393.1"/>
    <property type="molecule type" value="Genomic_DNA"/>
</dbReference>
<gene>
    <name evidence="10" type="primary">miaA</name>
    <name evidence="14" type="ORF">IV88_GL000230</name>
</gene>
<reference evidence="14 15" key="1">
    <citation type="journal article" date="2015" name="Genome Announc.">
        <title>Expanding the biotechnology potential of lactobacilli through comparative genomics of 213 strains and associated genera.</title>
        <authorList>
            <person name="Sun Z."/>
            <person name="Harris H.M."/>
            <person name="McCann A."/>
            <person name="Guo C."/>
            <person name="Argimon S."/>
            <person name="Zhang W."/>
            <person name="Yang X."/>
            <person name="Jeffery I.B."/>
            <person name="Cooney J.C."/>
            <person name="Kagawa T.F."/>
            <person name="Liu W."/>
            <person name="Song Y."/>
            <person name="Salvetti E."/>
            <person name="Wrobel A."/>
            <person name="Rasinkangas P."/>
            <person name="Parkhill J."/>
            <person name="Rea M.C."/>
            <person name="O'Sullivan O."/>
            <person name="Ritari J."/>
            <person name="Douillard F.P."/>
            <person name="Paul Ross R."/>
            <person name="Yang R."/>
            <person name="Briner A.E."/>
            <person name="Felis G.E."/>
            <person name="de Vos W.M."/>
            <person name="Barrangou R."/>
            <person name="Klaenhammer T.R."/>
            <person name="Caufield P.W."/>
            <person name="Cui Y."/>
            <person name="Zhang H."/>
            <person name="O'Toole P.W."/>
        </authorList>
    </citation>
    <scope>NUCLEOTIDE SEQUENCE [LARGE SCALE GENOMIC DNA]</scope>
    <source>
        <strain evidence="14 15">DSM 23026</strain>
    </source>
</reference>
<feature type="binding site" evidence="10">
    <location>
        <begin position="9"/>
        <end position="16"/>
    </location>
    <ligand>
        <name>ATP</name>
        <dbReference type="ChEBI" id="CHEBI:30616"/>
    </ligand>
</feature>
<dbReference type="PANTHER" id="PTHR11088">
    <property type="entry name" value="TRNA DIMETHYLALLYLTRANSFERASE"/>
    <property type="match status" value="1"/>
</dbReference>
<evidence type="ECO:0000256" key="5">
    <source>
        <dbReference type="ARBA" id="ARBA00022694"/>
    </source>
</evidence>
<evidence type="ECO:0000256" key="13">
    <source>
        <dbReference type="RuleBase" id="RU003785"/>
    </source>
</evidence>
<evidence type="ECO:0000256" key="9">
    <source>
        <dbReference type="ARBA" id="ARBA00049563"/>
    </source>
</evidence>
<organism evidence="14 15">
    <name type="scientific">Pediococcus argentinicus</name>
    <dbReference type="NCBI Taxonomy" id="480391"/>
    <lineage>
        <taxon>Bacteria</taxon>
        <taxon>Bacillati</taxon>
        <taxon>Bacillota</taxon>
        <taxon>Bacilli</taxon>
        <taxon>Lactobacillales</taxon>
        <taxon>Lactobacillaceae</taxon>
        <taxon>Pediococcus</taxon>
    </lineage>
</organism>
<dbReference type="HAMAP" id="MF_00185">
    <property type="entry name" value="IPP_trans"/>
    <property type="match status" value="1"/>
</dbReference>
<evidence type="ECO:0000256" key="4">
    <source>
        <dbReference type="ARBA" id="ARBA00022679"/>
    </source>
</evidence>
<dbReference type="InterPro" id="IPR018022">
    <property type="entry name" value="IPT"/>
</dbReference>
<keyword evidence="6 10" id="KW-0547">Nucleotide-binding</keyword>
<evidence type="ECO:0000256" key="1">
    <source>
        <dbReference type="ARBA" id="ARBA00001946"/>
    </source>
</evidence>
<dbReference type="SUPFAM" id="SSF52540">
    <property type="entry name" value="P-loop containing nucleoside triphosphate hydrolases"/>
    <property type="match status" value="2"/>
</dbReference>
<evidence type="ECO:0000313" key="14">
    <source>
        <dbReference type="EMBL" id="KRO25393.1"/>
    </source>
</evidence>
<dbReference type="GO" id="GO:0006400">
    <property type="term" value="P:tRNA modification"/>
    <property type="evidence" value="ECO:0007669"/>
    <property type="project" value="TreeGrafter"/>
</dbReference>
<evidence type="ECO:0000256" key="2">
    <source>
        <dbReference type="ARBA" id="ARBA00003213"/>
    </source>
</evidence>
<name>A0A0R2NHW5_9LACO</name>
<feature type="region of interest" description="Interaction with substrate tRNA" evidence="10">
    <location>
        <begin position="34"/>
        <end position="37"/>
    </location>
</feature>
<dbReference type="InterPro" id="IPR027417">
    <property type="entry name" value="P-loop_NTPase"/>
</dbReference>
<keyword evidence="15" id="KW-1185">Reference proteome</keyword>
<dbReference type="Gene3D" id="1.10.20.140">
    <property type="match status" value="1"/>
</dbReference>
<feature type="site" description="Interaction with substrate tRNA" evidence="10">
    <location>
        <position position="100"/>
    </location>
</feature>
<evidence type="ECO:0000256" key="11">
    <source>
        <dbReference type="RuleBase" id="RU003783"/>
    </source>
</evidence>
<comment type="caution">
    <text evidence="14">The sequence shown here is derived from an EMBL/GenBank/DDBJ whole genome shotgun (WGS) entry which is preliminary data.</text>
</comment>
<keyword evidence="8 10" id="KW-0460">Magnesium</keyword>
<comment type="catalytic activity">
    <reaction evidence="9 10 11">
        <text>adenosine(37) in tRNA + dimethylallyl diphosphate = N(6)-dimethylallyladenosine(37) in tRNA + diphosphate</text>
        <dbReference type="Rhea" id="RHEA:26482"/>
        <dbReference type="Rhea" id="RHEA-COMP:10162"/>
        <dbReference type="Rhea" id="RHEA-COMP:10375"/>
        <dbReference type="ChEBI" id="CHEBI:33019"/>
        <dbReference type="ChEBI" id="CHEBI:57623"/>
        <dbReference type="ChEBI" id="CHEBI:74411"/>
        <dbReference type="ChEBI" id="CHEBI:74415"/>
        <dbReference type="EC" id="2.5.1.75"/>
    </reaction>
</comment>